<dbReference type="PRINTS" id="PR00411">
    <property type="entry name" value="PNDRDTASEI"/>
</dbReference>
<evidence type="ECO:0000256" key="1">
    <source>
        <dbReference type="ARBA" id="ARBA00001974"/>
    </source>
</evidence>
<dbReference type="Gene3D" id="3.50.50.60">
    <property type="entry name" value="FAD/NAD(P)-binding domain"/>
    <property type="match status" value="2"/>
</dbReference>
<feature type="domain" description="FAD/NAD(P)-binding" evidence="7">
    <location>
        <begin position="76"/>
        <end position="297"/>
    </location>
</feature>
<keyword evidence="3" id="KW-0285">Flavoprotein</keyword>
<gene>
    <name evidence="8" type="ORF">VNI00_008059</name>
</gene>
<evidence type="ECO:0000259" key="7">
    <source>
        <dbReference type="Pfam" id="PF07992"/>
    </source>
</evidence>
<evidence type="ECO:0000313" key="9">
    <source>
        <dbReference type="Proteomes" id="UP001383192"/>
    </source>
</evidence>
<dbReference type="Pfam" id="PF07992">
    <property type="entry name" value="Pyr_redox_2"/>
    <property type="match status" value="1"/>
</dbReference>
<evidence type="ECO:0000313" key="8">
    <source>
        <dbReference type="EMBL" id="KAK7043893.1"/>
    </source>
</evidence>
<evidence type="ECO:0000256" key="5">
    <source>
        <dbReference type="ARBA" id="ARBA00022857"/>
    </source>
</evidence>
<evidence type="ECO:0000256" key="2">
    <source>
        <dbReference type="ARBA" id="ARBA00010139"/>
    </source>
</evidence>
<keyword evidence="4" id="KW-0274">FAD</keyword>
<evidence type="ECO:0000256" key="4">
    <source>
        <dbReference type="ARBA" id="ARBA00022827"/>
    </source>
</evidence>
<evidence type="ECO:0000256" key="3">
    <source>
        <dbReference type="ARBA" id="ARBA00022630"/>
    </source>
</evidence>
<dbReference type="GO" id="GO:0016491">
    <property type="term" value="F:oxidoreductase activity"/>
    <property type="evidence" value="ECO:0007669"/>
    <property type="project" value="UniProtKB-KW"/>
</dbReference>
<dbReference type="InterPro" id="IPR036188">
    <property type="entry name" value="FAD/NAD-bd_sf"/>
</dbReference>
<dbReference type="EMBL" id="JAYKXP010000027">
    <property type="protein sequence ID" value="KAK7043893.1"/>
    <property type="molecule type" value="Genomic_DNA"/>
</dbReference>
<keyword evidence="6" id="KW-0560">Oxidoreductase</keyword>
<dbReference type="PANTHER" id="PTHR43098">
    <property type="entry name" value="L-ORNITHINE N(5)-MONOOXYGENASE-RELATED"/>
    <property type="match status" value="1"/>
</dbReference>
<sequence>MADASALPQLSAPLDTASIQQKYEEERAKRLRHSQGLGQFVDIHASEYSHLADDIWADHAALNARATPLKDGDSPKVLILGAGYGGLYFAVRLIQAGFKAEDIRLVDVAGGFGGTWYWNRYPGFMCDVESYIYMPLLEETGYMPKHRYAYSPELRLHAERIAEQWNLTDKALFRGKVKTLDWEDSTNKWRVTIDEYRGPSEEMRHLTVHSQFVMLAFGVLNFPQIPKIPGMENFKGNMFHTSRWNYSYTGGTYDDWTLSNLKDKRVGIIGTGATAIQVVPELGKWGKEVYVFQRTPSSVDIRGQRATDPEVWKKEIAYKKGWQRERQLNWASYVSGTPDGPNMVADGWTTSAGYSAIVGGNKYGVITPEKLVQFVNDLNEMDTERAARVRARVDEVVKDPELAEKLKAWYPVWCKRPCFHDEYLQTFNKPNVTLVDTDGKGVESFTENGIIANGKEHPIDVLVLATGFRPFGSGSGSPAWRANLVIRGRNGLDMEEKWGRGVATLHGVFTRDFPNLFFPGPIQTGHTANQVFNLDVATTHIAHIISEGLKRGSVMEPTTEAEEHWAVETMIRTATVAAVAGCTPGYMNLEGELAKLTQAPMELQMKAARGANWGEGIHSYIQRLEEWQAKGGLEGVEVTA</sequence>
<dbReference type="Proteomes" id="UP001383192">
    <property type="component" value="Unassembled WGS sequence"/>
</dbReference>
<dbReference type="InterPro" id="IPR023753">
    <property type="entry name" value="FAD/NAD-binding_dom"/>
</dbReference>
<comment type="caution">
    <text evidence="8">The sequence shown here is derived from an EMBL/GenBank/DDBJ whole genome shotgun (WGS) entry which is preliminary data.</text>
</comment>
<dbReference type="InterPro" id="IPR050775">
    <property type="entry name" value="FAD-binding_Monooxygenases"/>
</dbReference>
<accession>A0AAW0CV27</accession>
<comment type="cofactor">
    <cofactor evidence="1">
        <name>FAD</name>
        <dbReference type="ChEBI" id="CHEBI:57692"/>
    </cofactor>
</comment>
<dbReference type="AlphaFoldDB" id="A0AAW0CV27"/>
<evidence type="ECO:0000256" key="6">
    <source>
        <dbReference type="ARBA" id="ARBA00023002"/>
    </source>
</evidence>
<proteinExistence type="inferred from homology"/>
<reference evidence="8 9" key="1">
    <citation type="submission" date="2024-01" db="EMBL/GenBank/DDBJ databases">
        <title>A draft genome for a cacao thread blight-causing isolate of Paramarasmius palmivorus.</title>
        <authorList>
            <person name="Baruah I.K."/>
            <person name="Bukari Y."/>
            <person name="Amoako-Attah I."/>
            <person name="Meinhardt L.W."/>
            <person name="Bailey B.A."/>
            <person name="Cohen S.P."/>
        </authorList>
    </citation>
    <scope>NUCLEOTIDE SEQUENCE [LARGE SCALE GENOMIC DNA]</scope>
    <source>
        <strain evidence="8 9">GH-12</strain>
    </source>
</reference>
<organism evidence="8 9">
    <name type="scientific">Paramarasmius palmivorus</name>
    <dbReference type="NCBI Taxonomy" id="297713"/>
    <lineage>
        <taxon>Eukaryota</taxon>
        <taxon>Fungi</taxon>
        <taxon>Dikarya</taxon>
        <taxon>Basidiomycota</taxon>
        <taxon>Agaricomycotina</taxon>
        <taxon>Agaricomycetes</taxon>
        <taxon>Agaricomycetidae</taxon>
        <taxon>Agaricales</taxon>
        <taxon>Marasmiineae</taxon>
        <taxon>Marasmiaceae</taxon>
        <taxon>Paramarasmius</taxon>
    </lineage>
</organism>
<dbReference type="PANTHER" id="PTHR43098:SF2">
    <property type="entry name" value="FAD-BINDING MONOOXYGENASE AUSB-RELATED"/>
    <property type="match status" value="1"/>
</dbReference>
<keyword evidence="9" id="KW-1185">Reference proteome</keyword>
<dbReference type="SUPFAM" id="SSF51905">
    <property type="entry name" value="FAD/NAD(P)-binding domain"/>
    <property type="match status" value="3"/>
</dbReference>
<keyword evidence="5" id="KW-0521">NADP</keyword>
<protein>
    <recommendedName>
        <fullName evidence="7">FAD/NAD(P)-binding domain-containing protein</fullName>
    </recommendedName>
</protein>
<name>A0AAW0CV27_9AGAR</name>
<comment type="similarity">
    <text evidence="2">Belongs to the FAD-binding monooxygenase family.</text>
</comment>